<gene>
    <name evidence="2" type="ORF">J4H91_12270</name>
</gene>
<dbReference type="EMBL" id="JAGDYL010000023">
    <property type="protein sequence ID" value="MBO1806081.1"/>
    <property type="molecule type" value="Genomic_DNA"/>
</dbReference>
<evidence type="ECO:0000256" key="1">
    <source>
        <dbReference type="SAM" id="MobiDB-lite"/>
    </source>
</evidence>
<keyword evidence="3" id="KW-1185">Reference proteome</keyword>
<feature type="region of interest" description="Disordered" evidence="1">
    <location>
        <begin position="1"/>
        <end position="21"/>
    </location>
</feature>
<evidence type="ECO:0000313" key="2">
    <source>
        <dbReference type="EMBL" id="MBO1806081.1"/>
    </source>
</evidence>
<evidence type="ECO:0000313" key="3">
    <source>
        <dbReference type="Proteomes" id="UP000664398"/>
    </source>
</evidence>
<sequence>MEDERNDDAQTAGPSGALGDGELLDRIGLIESQPLAQRAAGFEQLHDELLTELQRSDQGA</sequence>
<dbReference type="Proteomes" id="UP000664398">
    <property type="component" value="Unassembled WGS sequence"/>
</dbReference>
<comment type="caution">
    <text evidence="2">The sequence shown here is derived from an EMBL/GenBank/DDBJ whole genome shotgun (WGS) entry which is preliminary data.</text>
</comment>
<accession>A0A939LX63</accession>
<dbReference type="RefSeq" id="WP_208046555.1">
    <property type="nucleotide sequence ID" value="NZ_JAGDYL010000023.1"/>
</dbReference>
<organism evidence="2 3">
    <name type="scientific">Leucobacter ruminantium</name>
    <dbReference type="NCBI Taxonomy" id="1289170"/>
    <lineage>
        <taxon>Bacteria</taxon>
        <taxon>Bacillati</taxon>
        <taxon>Actinomycetota</taxon>
        <taxon>Actinomycetes</taxon>
        <taxon>Micrococcales</taxon>
        <taxon>Microbacteriaceae</taxon>
        <taxon>Leucobacter</taxon>
    </lineage>
</organism>
<protein>
    <submittedName>
        <fullName evidence="2">Uncharacterized protein</fullName>
    </submittedName>
</protein>
<dbReference type="AlphaFoldDB" id="A0A939LX63"/>
<reference evidence="2" key="1">
    <citation type="submission" date="2021-03" db="EMBL/GenBank/DDBJ databases">
        <title>Leucobacter chromiisoli sp. nov., isolated from chromium-containing soil of chemical plant.</title>
        <authorList>
            <person name="Xu Z."/>
        </authorList>
    </citation>
    <scope>NUCLEOTIDE SEQUENCE</scope>
    <source>
        <strain evidence="2">A2</strain>
    </source>
</reference>
<proteinExistence type="predicted"/>
<name>A0A939LX63_9MICO</name>